<accession>A0ABV1ZS22</accession>
<protein>
    <submittedName>
        <fullName evidence="4">Class I SAM-dependent methyltransferase</fullName>
        <ecNumber evidence="4">2.1.1.-</ecNumber>
    </submittedName>
</protein>
<dbReference type="Pfam" id="PF13649">
    <property type="entry name" value="Methyltransf_25"/>
    <property type="match status" value="1"/>
</dbReference>
<proteinExistence type="predicted"/>
<keyword evidence="5" id="KW-1185">Reference proteome</keyword>
<feature type="domain" description="Methyltransferase" evidence="3">
    <location>
        <begin position="55"/>
        <end position="149"/>
    </location>
</feature>
<keyword evidence="2 4" id="KW-0808">Transferase</keyword>
<dbReference type="Gene3D" id="3.40.50.150">
    <property type="entry name" value="Vaccinia Virus protein VP39"/>
    <property type="match status" value="1"/>
</dbReference>
<dbReference type="RefSeq" id="WP_352983086.1">
    <property type="nucleotide sequence ID" value="NZ_JBEQNA010000005.1"/>
</dbReference>
<dbReference type="Proteomes" id="UP001432401">
    <property type="component" value="Unassembled WGS sequence"/>
</dbReference>
<dbReference type="SUPFAM" id="SSF53335">
    <property type="entry name" value="S-adenosyl-L-methionine-dependent methyltransferases"/>
    <property type="match status" value="1"/>
</dbReference>
<dbReference type="GO" id="GO:0032259">
    <property type="term" value="P:methylation"/>
    <property type="evidence" value="ECO:0007669"/>
    <property type="project" value="UniProtKB-KW"/>
</dbReference>
<dbReference type="EC" id="2.1.1.-" evidence="4"/>
<dbReference type="Gene3D" id="2.20.25.110">
    <property type="entry name" value="S-adenosyl-L-methionine-dependent methyltransferases"/>
    <property type="match status" value="1"/>
</dbReference>
<evidence type="ECO:0000256" key="2">
    <source>
        <dbReference type="ARBA" id="ARBA00022679"/>
    </source>
</evidence>
<dbReference type="InterPro" id="IPR041698">
    <property type="entry name" value="Methyltransf_25"/>
</dbReference>
<comment type="caution">
    <text evidence="4">The sequence shown here is derived from an EMBL/GenBank/DDBJ whole genome shotgun (WGS) entry which is preliminary data.</text>
</comment>
<sequence>MHESESDSRSQATSASEIFDEYYLRFWEGELADDRLKRDVGLVLELAGLRPGDRILDVACGYGRMTNSLTVSGFDATGVDLSVFLLDEARARARALDVQADFRQRDMRNLWGMDGFACALLWFTSFGYFSDAENAQVLRQIFGCLEPGGRLLLETRHWDRMARRFDPVTVRSKGDDFLVEYHTYDAQNGVQKSRQTLLVDGRRIERTSFVRRYGFPEMRALALQAGFVSVRGYDENGGPLTEESDRCVLVAVK</sequence>
<evidence type="ECO:0000313" key="4">
    <source>
        <dbReference type="EMBL" id="MES0833719.1"/>
    </source>
</evidence>
<reference evidence="4 5" key="1">
    <citation type="submission" date="2024-06" db="EMBL/GenBank/DDBJ databases">
        <authorList>
            <person name="Bataeva Y.V."/>
            <person name="Grigorian L.N."/>
            <person name="Solomentsev V.I."/>
        </authorList>
    </citation>
    <scope>NUCLEOTIDE SEQUENCE [LARGE SCALE GENOMIC DNA]</scope>
    <source>
        <strain evidence="5">SCPM-O-B-12605 (RCAM04882)</strain>
    </source>
</reference>
<dbReference type="PANTHER" id="PTHR43861:SF1">
    <property type="entry name" value="TRANS-ACONITATE 2-METHYLTRANSFERASE"/>
    <property type="match status" value="1"/>
</dbReference>
<evidence type="ECO:0000256" key="1">
    <source>
        <dbReference type="ARBA" id="ARBA00022603"/>
    </source>
</evidence>
<keyword evidence="1 4" id="KW-0489">Methyltransferase</keyword>
<dbReference type="EMBL" id="JBEQNB010000004">
    <property type="protein sequence ID" value="MES0833719.1"/>
    <property type="molecule type" value="Genomic_DNA"/>
</dbReference>
<evidence type="ECO:0000313" key="5">
    <source>
        <dbReference type="Proteomes" id="UP001432401"/>
    </source>
</evidence>
<dbReference type="InterPro" id="IPR029063">
    <property type="entry name" value="SAM-dependent_MTases_sf"/>
</dbReference>
<name>A0ABV1ZS22_9ACTN</name>
<organism evidence="4 5">
    <name type="scientific">Nocardiopsis tropica</name>
    <dbReference type="NCBI Taxonomy" id="109330"/>
    <lineage>
        <taxon>Bacteria</taxon>
        <taxon>Bacillati</taxon>
        <taxon>Actinomycetota</taxon>
        <taxon>Actinomycetes</taxon>
        <taxon>Streptosporangiales</taxon>
        <taxon>Nocardiopsidaceae</taxon>
        <taxon>Nocardiopsis</taxon>
    </lineage>
</organism>
<dbReference type="CDD" id="cd02440">
    <property type="entry name" value="AdoMet_MTases"/>
    <property type="match status" value="1"/>
</dbReference>
<gene>
    <name evidence="4" type="ORF">ABUK86_08030</name>
</gene>
<evidence type="ECO:0000259" key="3">
    <source>
        <dbReference type="Pfam" id="PF13649"/>
    </source>
</evidence>
<dbReference type="PANTHER" id="PTHR43861">
    <property type="entry name" value="TRANS-ACONITATE 2-METHYLTRANSFERASE-RELATED"/>
    <property type="match status" value="1"/>
</dbReference>
<dbReference type="GO" id="GO:0008168">
    <property type="term" value="F:methyltransferase activity"/>
    <property type="evidence" value="ECO:0007669"/>
    <property type="project" value="UniProtKB-KW"/>
</dbReference>